<dbReference type="PANTHER" id="PTHR37694:SF1">
    <property type="entry name" value="SLR8022 PROTEIN"/>
    <property type="match status" value="1"/>
</dbReference>
<dbReference type="Gene3D" id="2.60.120.10">
    <property type="entry name" value="Jelly Rolls"/>
    <property type="match status" value="1"/>
</dbReference>
<dbReference type="EMBL" id="BAAABX010000048">
    <property type="protein sequence ID" value="GAA0415681.1"/>
    <property type="molecule type" value="Genomic_DNA"/>
</dbReference>
<reference evidence="2 3" key="1">
    <citation type="journal article" date="2019" name="Int. J. Syst. Evol. Microbiol.">
        <title>The Global Catalogue of Microorganisms (GCM) 10K type strain sequencing project: providing services to taxonomists for standard genome sequencing and annotation.</title>
        <authorList>
            <consortium name="The Broad Institute Genomics Platform"/>
            <consortium name="The Broad Institute Genome Sequencing Center for Infectious Disease"/>
            <person name="Wu L."/>
            <person name="Ma J."/>
        </authorList>
    </citation>
    <scope>NUCLEOTIDE SEQUENCE [LARGE SCALE GENOMIC DNA]</scope>
    <source>
        <strain evidence="2 3">JCM 4788</strain>
    </source>
</reference>
<keyword evidence="3" id="KW-1185">Reference proteome</keyword>
<dbReference type="SUPFAM" id="SSF51182">
    <property type="entry name" value="RmlC-like cupins"/>
    <property type="match status" value="1"/>
</dbReference>
<evidence type="ECO:0000313" key="3">
    <source>
        <dbReference type="Proteomes" id="UP001500879"/>
    </source>
</evidence>
<gene>
    <name evidence="2" type="ORF">GCM10010357_41240</name>
</gene>
<dbReference type="InterPro" id="IPR014710">
    <property type="entry name" value="RmlC-like_jellyroll"/>
</dbReference>
<comment type="caution">
    <text evidence="2">The sequence shown here is derived from an EMBL/GenBank/DDBJ whole genome shotgun (WGS) entry which is preliminary data.</text>
</comment>
<evidence type="ECO:0000313" key="2">
    <source>
        <dbReference type="EMBL" id="GAA0415681.1"/>
    </source>
</evidence>
<dbReference type="CDD" id="cd02230">
    <property type="entry name" value="cupin_HP0902-like"/>
    <property type="match status" value="1"/>
</dbReference>
<feature type="region of interest" description="Disordered" evidence="1">
    <location>
        <begin position="1"/>
        <end position="26"/>
    </location>
</feature>
<name>A0ABN0YWH7_9ACTN</name>
<proteinExistence type="predicted"/>
<dbReference type="InterPro" id="IPR011051">
    <property type="entry name" value="RmlC_Cupin_sf"/>
</dbReference>
<dbReference type="Proteomes" id="UP001500879">
    <property type="component" value="Unassembled WGS sequence"/>
</dbReference>
<sequence>MQTISLDTQAGEHLERAAASSSGRSAATVYAGHEHGLRHTLLALTAGSGLAEHDNPGDATVLVLRGHVRLTEGDTSWEGRAGDLIPVPPARHSLDAIEDSAVLLTITKRD</sequence>
<organism evidence="2 3">
    <name type="scientific">Streptomyces luteireticuli</name>
    <dbReference type="NCBI Taxonomy" id="173858"/>
    <lineage>
        <taxon>Bacteria</taxon>
        <taxon>Bacillati</taxon>
        <taxon>Actinomycetota</taxon>
        <taxon>Actinomycetes</taxon>
        <taxon>Kitasatosporales</taxon>
        <taxon>Streptomycetaceae</taxon>
        <taxon>Streptomyces</taxon>
    </lineage>
</organism>
<feature type="compositionally biased region" description="Low complexity" evidence="1">
    <location>
        <begin position="17"/>
        <end position="26"/>
    </location>
</feature>
<evidence type="ECO:0000256" key="1">
    <source>
        <dbReference type="SAM" id="MobiDB-lite"/>
    </source>
</evidence>
<dbReference type="RefSeq" id="WP_344026507.1">
    <property type="nucleotide sequence ID" value="NZ_BAAABX010000048.1"/>
</dbReference>
<accession>A0ABN0YWH7</accession>
<protein>
    <submittedName>
        <fullName evidence="2">Cupin domain-containing protein</fullName>
    </submittedName>
</protein>
<dbReference type="PANTHER" id="PTHR37694">
    <property type="entry name" value="SLR8022 PROTEIN"/>
    <property type="match status" value="1"/>
</dbReference>